<feature type="binding site" evidence="11">
    <location>
        <position position="72"/>
    </location>
    <ligand>
        <name>[4Fe-4S] cluster</name>
        <dbReference type="ChEBI" id="CHEBI:49883"/>
    </ligand>
</feature>
<evidence type="ECO:0000256" key="3">
    <source>
        <dbReference type="ARBA" id="ARBA00022485"/>
    </source>
</evidence>
<feature type="binding site" evidence="11">
    <location>
        <position position="35"/>
    </location>
    <ligand>
        <name>[4Fe-4S] cluster</name>
        <dbReference type="ChEBI" id="CHEBI:49883"/>
    </ligand>
</feature>
<evidence type="ECO:0000313" key="13">
    <source>
        <dbReference type="EMBL" id="MFF4526934.1"/>
    </source>
</evidence>
<feature type="binding site" evidence="11">
    <location>
        <position position="66"/>
    </location>
    <ligand>
        <name>[4Fe-4S] cluster</name>
        <dbReference type="ChEBI" id="CHEBI:49883"/>
    </ligand>
</feature>
<sequence>MTTTTPPTRRRTKPAARAVTAAEPARADWRAQAACRAADSELFFPTGNSTQARLAEEAAKRVCSHCPVRQTCLEWALDTDQYTGVWGGLSEKERRTLARGGERSFDRCLENQEFIEERLAAKGIQRDVAAELGVSYHVLRRALAYFAQERQQGLGVAA</sequence>
<dbReference type="EMBL" id="JBIAWJ010000031">
    <property type="protein sequence ID" value="MFF4526934.1"/>
    <property type="molecule type" value="Genomic_DNA"/>
</dbReference>
<organism evidence="13 14">
    <name type="scientific">Streptomyces bluensis</name>
    <dbReference type="NCBI Taxonomy" id="33897"/>
    <lineage>
        <taxon>Bacteria</taxon>
        <taxon>Bacillati</taxon>
        <taxon>Actinomycetota</taxon>
        <taxon>Actinomycetes</taxon>
        <taxon>Kitasatosporales</taxon>
        <taxon>Streptomycetaceae</taxon>
        <taxon>Streptomyces</taxon>
    </lineage>
</organism>
<keyword evidence="6 11" id="KW-0411">Iron-sulfur</keyword>
<dbReference type="InterPro" id="IPR034768">
    <property type="entry name" value="4FE4S_WBL"/>
</dbReference>
<dbReference type="PANTHER" id="PTHR38839">
    <property type="entry name" value="TRANSCRIPTIONAL REGULATOR WHID-RELATED"/>
    <property type="match status" value="1"/>
</dbReference>
<comment type="PTM">
    <text evidence="11">The Fe-S cluster can be nitrosylated by nitric oxide (NO).</text>
</comment>
<dbReference type="InterPro" id="IPR003482">
    <property type="entry name" value="Whib"/>
</dbReference>
<evidence type="ECO:0000256" key="8">
    <source>
        <dbReference type="ARBA" id="ARBA00023125"/>
    </source>
</evidence>
<evidence type="ECO:0000256" key="11">
    <source>
        <dbReference type="HAMAP-Rule" id="MF_01479"/>
    </source>
</evidence>
<reference evidence="13 14" key="1">
    <citation type="submission" date="2024-10" db="EMBL/GenBank/DDBJ databases">
        <title>The Natural Products Discovery Center: Release of the First 8490 Sequenced Strains for Exploring Actinobacteria Biosynthetic Diversity.</title>
        <authorList>
            <person name="Kalkreuter E."/>
            <person name="Kautsar S.A."/>
            <person name="Yang D."/>
            <person name="Bader C.D."/>
            <person name="Teijaro C.N."/>
            <person name="Fluegel L."/>
            <person name="Davis C.M."/>
            <person name="Simpson J.R."/>
            <person name="Lauterbach L."/>
            <person name="Steele A.D."/>
            <person name="Gui C."/>
            <person name="Meng S."/>
            <person name="Li G."/>
            <person name="Viehrig K."/>
            <person name="Ye F."/>
            <person name="Su P."/>
            <person name="Kiefer A.F."/>
            <person name="Nichols A."/>
            <person name="Cepeda A.J."/>
            <person name="Yan W."/>
            <person name="Fan B."/>
            <person name="Jiang Y."/>
            <person name="Adhikari A."/>
            <person name="Zheng C.-J."/>
            <person name="Schuster L."/>
            <person name="Cowan T.M."/>
            <person name="Smanski M.J."/>
            <person name="Chevrette M.G."/>
            <person name="De Carvalho L.P.S."/>
            <person name="Shen B."/>
        </authorList>
    </citation>
    <scope>NUCLEOTIDE SEQUENCE [LARGE SCALE GENOMIC DNA]</scope>
    <source>
        <strain evidence="13 14">NPDC001390</strain>
    </source>
</reference>
<comment type="PTM">
    <text evidence="11">Upon Fe-S cluster removal intramolecular disulfide bonds are formed.</text>
</comment>
<accession>A0ABW6UTY8</accession>
<dbReference type="PROSITE" id="PS51674">
    <property type="entry name" value="4FE4S_WBL"/>
    <property type="match status" value="1"/>
</dbReference>
<gene>
    <name evidence="11" type="primary">whiB</name>
    <name evidence="13" type="ORF">ACFY1D_36815</name>
</gene>
<evidence type="ECO:0000256" key="4">
    <source>
        <dbReference type="ARBA" id="ARBA00022723"/>
    </source>
</evidence>
<keyword evidence="9 11" id="KW-1015">Disulfide bond</keyword>
<keyword evidence="11" id="KW-0963">Cytoplasm</keyword>
<feature type="domain" description="4Fe-4S Wbl-type" evidence="12">
    <location>
        <begin position="34"/>
        <end position="96"/>
    </location>
</feature>
<evidence type="ECO:0000259" key="12">
    <source>
        <dbReference type="PROSITE" id="PS51674"/>
    </source>
</evidence>
<comment type="subcellular location">
    <subcellularLocation>
        <location evidence="1 11">Cytoplasm</location>
    </subcellularLocation>
</comment>
<dbReference type="RefSeq" id="WP_387892421.1">
    <property type="nucleotide sequence ID" value="NZ_JBIAWJ010000031.1"/>
</dbReference>
<comment type="function">
    <text evidence="11">Acts as a transcriptional regulator. Probably redox-responsive. The apo- but not holo-form probably binds DNA.</text>
</comment>
<evidence type="ECO:0000256" key="7">
    <source>
        <dbReference type="ARBA" id="ARBA00023015"/>
    </source>
</evidence>
<evidence type="ECO:0000256" key="2">
    <source>
        <dbReference type="ARBA" id="ARBA00006597"/>
    </source>
</evidence>
<comment type="similarity">
    <text evidence="2 11">Belongs to the WhiB family.</text>
</comment>
<dbReference type="PANTHER" id="PTHR38839:SF6">
    <property type="entry name" value="TRANSCRIPTIONAL REGULATOR WHIB1"/>
    <property type="match status" value="1"/>
</dbReference>
<comment type="caution">
    <text evidence="13">The sequence shown here is derived from an EMBL/GenBank/DDBJ whole genome shotgun (WGS) entry which is preliminary data.</text>
</comment>
<dbReference type="HAMAP" id="MF_01479">
    <property type="entry name" value="WhiB"/>
    <property type="match status" value="1"/>
</dbReference>
<protein>
    <recommendedName>
        <fullName evidence="11">Transcriptional regulator WhiB</fullName>
    </recommendedName>
</protein>
<evidence type="ECO:0000256" key="9">
    <source>
        <dbReference type="ARBA" id="ARBA00023157"/>
    </source>
</evidence>
<keyword evidence="14" id="KW-1185">Reference proteome</keyword>
<keyword evidence="4 11" id="KW-0479">Metal-binding</keyword>
<feature type="binding site" evidence="11">
    <location>
        <position position="63"/>
    </location>
    <ligand>
        <name>[4Fe-4S] cluster</name>
        <dbReference type="ChEBI" id="CHEBI:49883"/>
    </ligand>
</feature>
<keyword evidence="8 11" id="KW-0238">DNA-binding</keyword>
<dbReference type="Pfam" id="PF02467">
    <property type="entry name" value="Whib"/>
    <property type="match status" value="1"/>
</dbReference>
<evidence type="ECO:0000256" key="1">
    <source>
        <dbReference type="ARBA" id="ARBA00004496"/>
    </source>
</evidence>
<comment type="cofactor">
    <cofactor evidence="11">
        <name>[4Fe-4S] cluster</name>
        <dbReference type="ChEBI" id="CHEBI:49883"/>
    </cofactor>
    <text evidence="11">Binds 1 [4Fe-4S] cluster per subunit. Following nitrosylation of the [4Fe-4S] cluster binds 1 [4Fe-8(NO)] cluster per subunit.</text>
</comment>
<proteinExistence type="inferred from homology"/>
<keyword evidence="5 11" id="KW-0408">Iron</keyword>
<dbReference type="Proteomes" id="UP001602058">
    <property type="component" value="Unassembled WGS sequence"/>
</dbReference>
<evidence type="ECO:0000313" key="14">
    <source>
        <dbReference type="Proteomes" id="UP001602058"/>
    </source>
</evidence>
<keyword evidence="3 11" id="KW-0004">4Fe-4S</keyword>
<evidence type="ECO:0000256" key="6">
    <source>
        <dbReference type="ARBA" id="ARBA00023014"/>
    </source>
</evidence>
<evidence type="ECO:0000256" key="10">
    <source>
        <dbReference type="ARBA" id="ARBA00023163"/>
    </source>
</evidence>
<keyword evidence="10 11" id="KW-0804">Transcription</keyword>
<keyword evidence="7 11" id="KW-0805">Transcription regulation</keyword>
<name>A0ABW6UTY8_9ACTN</name>
<evidence type="ECO:0000256" key="5">
    <source>
        <dbReference type="ARBA" id="ARBA00023004"/>
    </source>
</evidence>